<dbReference type="GO" id="GO:0022857">
    <property type="term" value="F:transmembrane transporter activity"/>
    <property type="evidence" value="ECO:0007669"/>
    <property type="project" value="InterPro"/>
</dbReference>
<feature type="domain" description="Major facilitator superfamily (MFS) profile" evidence="8">
    <location>
        <begin position="9"/>
        <end position="499"/>
    </location>
</feature>
<feature type="transmembrane region" description="Helical" evidence="7">
    <location>
        <begin position="358"/>
        <end position="381"/>
    </location>
</feature>
<feature type="transmembrane region" description="Helical" evidence="7">
    <location>
        <begin position="299"/>
        <end position="321"/>
    </location>
</feature>
<proteinExistence type="predicted"/>
<dbReference type="Proteomes" id="UP000655044">
    <property type="component" value="Unassembled WGS sequence"/>
</dbReference>
<dbReference type="Gene3D" id="1.20.1720.10">
    <property type="entry name" value="Multidrug resistance protein D"/>
    <property type="match status" value="1"/>
</dbReference>
<dbReference type="Gene3D" id="1.20.1250.20">
    <property type="entry name" value="MFS general substrate transporter like domains"/>
    <property type="match status" value="1"/>
</dbReference>
<feature type="transmembrane region" description="Helical" evidence="7">
    <location>
        <begin position="262"/>
        <end position="287"/>
    </location>
</feature>
<dbReference type="InterPro" id="IPR011701">
    <property type="entry name" value="MFS"/>
</dbReference>
<feature type="transmembrane region" description="Helical" evidence="7">
    <location>
        <begin position="161"/>
        <end position="180"/>
    </location>
</feature>
<evidence type="ECO:0000256" key="1">
    <source>
        <dbReference type="ARBA" id="ARBA00004651"/>
    </source>
</evidence>
<feature type="transmembrane region" description="Helical" evidence="7">
    <location>
        <begin position="42"/>
        <end position="63"/>
    </location>
</feature>
<evidence type="ECO:0000256" key="5">
    <source>
        <dbReference type="ARBA" id="ARBA00022989"/>
    </source>
</evidence>
<dbReference type="InterPro" id="IPR020846">
    <property type="entry name" value="MFS_dom"/>
</dbReference>
<evidence type="ECO:0000256" key="4">
    <source>
        <dbReference type="ARBA" id="ARBA00022692"/>
    </source>
</evidence>
<evidence type="ECO:0000313" key="10">
    <source>
        <dbReference type="Proteomes" id="UP000655044"/>
    </source>
</evidence>
<sequence>MIGSRSTWALTLVTAACVLLTLDITIVNVALPAIRNDLGSGLAGLQWVINAYTLVFASVLLTAGSLADSAGRRRVFTGGLAVFTLASLACGLAPSTVALNVFRAVQGLGGAFAFAPAMAIIAGSYGGAARTRAIAIFGAATMGAGALGPLAGGVLVETLGWRSMFLINVPLGAALLWLALRRLEADPPAGRVRVDVIGVLTLTTGVAAVTLALLQGASQGWSSTATLAQAGAGVLALAVFVVSQARGAHPLLDLSLFRIRSFTGAAVSALLVRLVGFGLMAYLVLFLSAGYSYDAFDVGLRLLGMSAPLMAGGLAAVRLGARVPPGGLIAAGFVVSAAGLAALTAADAGGSWARLLPGLVLLGFGLGLVSTPGMTVVMSVVPPSRTGTASGVIQSFLPLGTTLGTAVFGLMFSAHLHAATGAAPALAGLDAGTRERIAGALEAGRIDAVAAAVPAPLGETAAAFGRDAIAGALSLLGVVAAALAVAGALLGALLIRRGDLLHTGEEKTPASRQATPDTA</sequence>
<keyword evidence="4 7" id="KW-0812">Transmembrane</keyword>
<comment type="caution">
    <text evidence="9">The sequence shown here is derived from an EMBL/GenBank/DDBJ whole genome shotgun (WGS) entry which is preliminary data.</text>
</comment>
<feature type="transmembrane region" description="Helical" evidence="7">
    <location>
        <begin position="220"/>
        <end position="242"/>
    </location>
</feature>
<dbReference type="PANTHER" id="PTHR42718">
    <property type="entry name" value="MAJOR FACILITATOR SUPERFAMILY MULTIDRUG TRANSPORTER MFSC"/>
    <property type="match status" value="1"/>
</dbReference>
<feature type="transmembrane region" description="Helical" evidence="7">
    <location>
        <begin position="328"/>
        <end position="346"/>
    </location>
</feature>
<feature type="transmembrane region" description="Helical" evidence="7">
    <location>
        <begin position="134"/>
        <end position="155"/>
    </location>
</feature>
<keyword evidence="3" id="KW-1003">Cell membrane</keyword>
<dbReference type="CDD" id="cd17321">
    <property type="entry name" value="MFS_MMR_MDR_like"/>
    <property type="match status" value="1"/>
</dbReference>
<evidence type="ECO:0000256" key="7">
    <source>
        <dbReference type="SAM" id="Phobius"/>
    </source>
</evidence>
<evidence type="ECO:0000256" key="2">
    <source>
        <dbReference type="ARBA" id="ARBA00022448"/>
    </source>
</evidence>
<keyword evidence="10" id="KW-1185">Reference proteome</keyword>
<evidence type="ECO:0000259" key="8">
    <source>
        <dbReference type="PROSITE" id="PS50850"/>
    </source>
</evidence>
<evidence type="ECO:0000256" key="6">
    <source>
        <dbReference type="ARBA" id="ARBA00023136"/>
    </source>
</evidence>
<dbReference type="RefSeq" id="WP_189243864.1">
    <property type="nucleotide sequence ID" value="NZ_BMQP01000053.1"/>
</dbReference>
<dbReference type="InterPro" id="IPR036259">
    <property type="entry name" value="MFS_trans_sf"/>
</dbReference>
<keyword evidence="5 7" id="KW-1133">Transmembrane helix</keyword>
<evidence type="ECO:0000313" key="9">
    <source>
        <dbReference type="EMBL" id="GIH88432.1"/>
    </source>
</evidence>
<keyword evidence="6 7" id="KW-0472">Membrane</keyword>
<dbReference type="SUPFAM" id="SSF103473">
    <property type="entry name" value="MFS general substrate transporter"/>
    <property type="match status" value="1"/>
</dbReference>
<feature type="transmembrane region" description="Helical" evidence="7">
    <location>
        <begin position="468"/>
        <end position="495"/>
    </location>
</feature>
<reference evidence="9" key="1">
    <citation type="submission" date="2021-01" db="EMBL/GenBank/DDBJ databases">
        <title>Whole genome shotgun sequence of Planobispora rosea NBRC 15558.</title>
        <authorList>
            <person name="Komaki H."/>
            <person name="Tamura T."/>
        </authorList>
    </citation>
    <scope>NUCLEOTIDE SEQUENCE</scope>
    <source>
        <strain evidence="9">NBRC 15558</strain>
    </source>
</reference>
<dbReference type="PROSITE" id="PS50850">
    <property type="entry name" value="MFS"/>
    <property type="match status" value="1"/>
</dbReference>
<keyword evidence="2" id="KW-0813">Transport</keyword>
<dbReference type="NCBIfam" id="TIGR00711">
    <property type="entry name" value="efflux_EmrB"/>
    <property type="match status" value="1"/>
</dbReference>
<feature type="transmembrane region" description="Helical" evidence="7">
    <location>
        <begin position="192"/>
        <end position="214"/>
    </location>
</feature>
<evidence type="ECO:0000256" key="3">
    <source>
        <dbReference type="ARBA" id="ARBA00022475"/>
    </source>
</evidence>
<gene>
    <name evidence="9" type="ORF">Pro02_68400</name>
</gene>
<dbReference type="Pfam" id="PF07690">
    <property type="entry name" value="MFS_1"/>
    <property type="match status" value="1"/>
</dbReference>
<name>A0A8J3S5S5_PLARO</name>
<feature type="transmembrane region" description="Helical" evidence="7">
    <location>
        <begin position="75"/>
        <end position="95"/>
    </location>
</feature>
<dbReference type="PANTHER" id="PTHR42718:SF49">
    <property type="entry name" value="EXPORT PROTEIN"/>
    <property type="match status" value="1"/>
</dbReference>
<protein>
    <submittedName>
        <fullName evidence="9">MFS transporter</fullName>
    </submittedName>
</protein>
<comment type="subcellular location">
    <subcellularLocation>
        <location evidence="1">Cell membrane</location>
        <topology evidence="1">Multi-pass membrane protein</topology>
    </subcellularLocation>
</comment>
<dbReference type="AlphaFoldDB" id="A0A8J3S5S5"/>
<organism evidence="9 10">
    <name type="scientific">Planobispora rosea</name>
    <dbReference type="NCBI Taxonomy" id="35762"/>
    <lineage>
        <taxon>Bacteria</taxon>
        <taxon>Bacillati</taxon>
        <taxon>Actinomycetota</taxon>
        <taxon>Actinomycetes</taxon>
        <taxon>Streptosporangiales</taxon>
        <taxon>Streptosporangiaceae</taxon>
        <taxon>Planobispora</taxon>
    </lineage>
</organism>
<accession>A0A8J3S5S5</accession>
<feature type="transmembrane region" description="Helical" evidence="7">
    <location>
        <begin position="393"/>
        <end position="414"/>
    </location>
</feature>
<dbReference type="InterPro" id="IPR004638">
    <property type="entry name" value="EmrB-like"/>
</dbReference>
<feature type="transmembrane region" description="Helical" evidence="7">
    <location>
        <begin position="101"/>
        <end position="122"/>
    </location>
</feature>
<dbReference type="PROSITE" id="PS51257">
    <property type="entry name" value="PROKAR_LIPOPROTEIN"/>
    <property type="match status" value="1"/>
</dbReference>
<dbReference type="EMBL" id="BOOI01000080">
    <property type="protein sequence ID" value="GIH88432.1"/>
    <property type="molecule type" value="Genomic_DNA"/>
</dbReference>
<dbReference type="GO" id="GO:0005886">
    <property type="term" value="C:plasma membrane"/>
    <property type="evidence" value="ECO:0007669"/>
    <property type="project" value="UniProtKB-SubCell"/>
</dbReference>